<dbReference type="PANTHER" id="PTHR45695">
    <property type="entry name" value="LEUCOKININ RECEPTOR-RELATED"/>
    <property type="match status" value="1"/>
</dbReference>
<evidence type="ECO:0000256" key="1">
    <source>
        <dbReference type="ARBA" id="ARBA00004141"/>
    </source>
</evidence>
<feature type="transmembrane region" description="Helical" evidence="11">
    <location>
        <begin position="390"/>
        <end position="411"/>
    </location>
</feature>
<name>A0A8W8N663_MAGGI</name>
<dbReference type="Gene3D" id="1.20.1070.10">
    <property type="entry name" value="Rhodopsin 7-helix transmembrane proteins"/>
    <property type="match status" value="1"/>
</dbReference>
<dbReference type="PRINTS" id="PR00237">
    <property type="entry name" value="GPCRRHODOPSN"/>
</dbReference>
<feature type="transmembrane region" description="Helical" evidence="11">
    <location>
        <begin position="103"/>
        <end position="125"/>
    </location>
</feature>
<keyword evidence="3 11" id="KW-1133">Transmembrane helix</keyword>
<evidence type="ECO:0000256" key="4">
    <source>
        <dbReference type="ARBA" id="ARBA00023040"/>
    </source>
</evidence>
<proteinExistence type="inferred from homology"/>
<keyword evidence="14" id="KW-1185">Reference proteome</keyword>
<dbReference type="PROSITE" id="PS00237">
    <property type="entry name" value="G_PROTEIN_RECEP_F1_1"/>
    <property type="match status" value="1"/>
</dbReference>
<organism evidence="13 14">
    <name type="scientific">Magallana gigas</name>
    <name type="common">Pacific oyster</name>
    <name type="synonym">Crassostrea gigas</name>
    <dbReference type="NCBI Taxonomy" id="29159"/>
    <lineage>
        <taxon>Eukaryota</taxon>
        <taxon>Metazoa</taxon>
        <taxon>Spiralia</taxon>
        <taxon>Lophotrochozoa</taxon>
        <taxon>Mollusca</taxon>
        <taxon>Bivalvia</taxon>
        <taxon>Autobranchia</taxon>
        <taxon>Pteriomorphia</taxon>
        <taxon>Ostreida</taxon>
        <taxon>Ostreoidea</taxon>
        <taxon>Ostreidae</taxon>
        <taxon>Magallana</taxon>
    </lineage>
</organism>
<dbReference type="PROSITE" id="PS50262">
    <property type="entry name" value="G_PROTEIN_RECEP_F1_2"/>
    <property type="match status" value="1"/>
</dbReference>
<dbReference type="SUPFAM" id="SSF81321">
    <property type="entry name" value="Family A G protein-coupled receptor-like"/>
    <property type="match status" value="1"/>
</dbReference>
<evidence type="ECO:0000256" key="7">
    <source>
        <dbReference type="ARBA" id="ARBA00023224"/>
    </source>
</evidence>
<keyword evidence="2 8" id="KW-0812">Transmembrane</keyword>
<comment type="similarity">
    <text evidence="8">Belongs to the G-protein coupled receptor 1 family.</text>
</comment>
<feature type="compositionally biased region" description="Polar residues" evidence="10">
    <location>
        <begin position="293"/>
        <end position="307"/>
    </location>
</feature>
<dbReference type="EnsemblMetazoa" id="G4513.3">
    <property type="protein sequence ID" value="G4513.3:cds"/>
    <property type="gene ID" value="G4513"/>
</dbReference>
<protein>
    <recommendedName>
        <fullName evidence="12">G-protein coupled receptors family 1 profile domain-containing protein</fullName>
    </recommendedName>
</protein>
<evidence type="ECO:0000256" key="10">
    <source>
        <dbReference type="SAM" id="MobiDB-lite"/>
    </source>
</evidence>
<feature type="transmembrane region" description="Helical" evidence="11">
    <location>
        <begin position="145"/>
        <end position="164"/>
    </location>
</feature>
<keyword evidence="5 11" id="KW-0472">Membrane</keyword>
<comment type="subcellular location">
    <subcellularLocation>
        <location evidence="1">Membrane</location>
        <topology evidence="1">Multi-pass membrane protein</topology>
    </subcellularLocation>
</comment>
<feature type="coiled-coil region" evidence="9">
    <location>
        <begin position="559"/>
        <end position="604"/>
    </location>
</feature>
<feature type="transmembrane region" description="Helical" evidence="11">
    <location>
        <begin position="349"/>
        <end position="370"/>
    </location>
</feature>
<dbReference type="Pfam" id="PF00001">
    <property type="entry name" value="7tm_1"/>
    <property type="match status" value="1"/>
</dbReference>
<feature type="transmembrane region" description="Helical" evidence="11">
    <location>
        <begin position="184"/>
        <end position="204"/>
    </location>
</feature>
<dbReference type="GO" id="GO:0005886">
    <property type="term" value="C:plasma membrane"/>
    <property type="evidence" value="ECO:0007669"/>
    <property type="project" value="TreeGrafter"/>
</dbReference>
<evidence type="ECO:0000256" key="5">
    <source>
        <dbReference type="ARBA" id="ARBA00023136"/>
    </source>
</evidence>
<keyword evidence="6 8" id="KW-0675">Receptor</keyword>
<feature type="domain" description="G-protein coupled receptors family 1 profile" evidence="12">
    <location>
        <begin position="82"/>
        <end position="408"/>
    </location>
</feature>
<reference evidence="13" key="1">
    <citation type="submission" date="2022-08" db="UniProtKB">
        <authorList>
            <consortium name="EnsemblMetazoa"/>
        </authorList>
    </citation>
    <scope>IDENTIFICATION</scope>
    <source>
        <strain evidence="13">05x7-T-G4-1.051#20</strain>
    </source>
</reference>
<evidence type="ECO:0000256" key="2">
    <source>
        <dbReference type="ARBA" id="ARBA00022692"/>
    </source>
</evidence>
<evidence type="ECO:0000313" key="13">
    <source>
        <dbReference type="EnsemblMetazoa" id="G4513.3:cds"/>
    </source>
</evidence>
<keyword evidence="7 8" id="KW-0807">Transducer</keyword>
<evidence type="ECO:0000259" key="12">
    <source>
        <dbReference type="PROSITE" id="PS50262"/>
    </source>
</evidence>
<feature type="transmembrane region" description="Helical" evidence="11">
    <location>
        <begin position="68"/>
        <end position="91"/>
    </location>
</feature>
<feature type="region of interest" description="Disordered" evidence="10">
    <location>
        <begin position="278"/>
        <end position="307"/>
    </location>
</feature>
<accession>A0A8W8N663</accession>
<keyword evidence="9" id="KW-0175">Coiled coil</keyword>
<dbReference type="InterPro" id="IPR000276">
    <property type="entry name" value="GPCR_Rhodpsn"/>
</dbReference>
<evidence type="ECO:0000256" key="9">
    <source>
        <dbReference type="SAM" id="Coils"/>
    </source>
</evidence>
<dbReference type="Proteomes" id="UP000005408">
    <property type="component" value="Unassembled WGS sequence"/>
</dbReference>
<dbReference type="AlphaFoldDB" id="A0A8W8N663"/>
<evidence type="ECO:0000256" key="3">
    <source>
        <dbReference type="ARBA" id="ARBA00022989"/>
    </source>
</evidence>
<keyword evidence="4 8" id="KW-0297">G-protein coupled receptor</keyword>
<evidence type="ECO:0000313" key="14">
    <source>
        <dbReference type="Proteomes" id="UP000005408"/>
    </source>
</evidence>
<dbReference type="PANTHER" id="PTHR45695:SF9">
    <property type="entry name" value="LEUCOKININ RECEPTOR"/>
    <property type="match status" value="1"/>
</dbReference>
<evidence type="ECO:0000256" key="11">
    <source>
        <dbReference type="SAM" id="Phobius"/>
    </source>
</evidence>
<dbReference type="InterPro" id="IPR017452">
    <property type="entry name" value="GPCR_Rhodpsn_7TM"/>
</dbReference>
<dbReference type="CDD" id="cd00637">
    <property type="entry name" value="7tm_classA_rhodopsin-like"/>
    <property type="match status" value="1"/>
</dbReference>
<evidence type="ECO:0000256" key="8">
    <source>
        <dbReference type="RuleBase" id="RU000688"/>
    </source>
</evidence>
<feature type="transmembrane region" description="Helical" evidence="11">
    <location>
        <begin position="230"/>
        <end position="250"/>
    </location>
</feature>
<evidence type="ECO:0000256" key="6">
    <source>
        <dbReference type="ARBA" id="ARBA00023170"/>
    </source>
</evidence>
<dbReference type="GO" id="GO:0004930">
    <property type="term" value="F:G protein-coupled receptor activity"/>
    <property type="evidence" value="ECO:0007669"/>
    <property type="project" value="UniProtKB-KW"/>
</dbReference>
<sequence length="618" mass="71290">MSSFLQSYKEDITEGLHVFTGINMNKTSIQHTYLIWENHTYNTTTEQYLFHTHNSEVDENMVVILMPVVVYVSLLMVLGIIGNMIVCYIYFFRWKRKTVKYFIGSLAAYDLITSIICMPIEVAMLRNPITLNDPHLCRFLRFTRSMTSLGAGFMLVVIAADRYLRICQLAKSQIQVALAKKLCFSTMITAVLFSWPCLLIFGQIERSTSPIAETSCSIDMEYIDTLYPTAYYGLVSVLFLFISLCLMTFYSMIMGRLCKRPLTSRLRTILSVNEACSNNTSTSPEGLNEESSKLNTASPTNPENCKPTASSKIGLMLRRKSSLFEGRIFSVSPAKRQSTANFRMTRTTLTLLLITLIQWVSFLPYFGLLFTKSFNKDFLRNMTRDDQTLYNIGILSHFLSSGVNPYMYGFFSGDFRKECKKAFIAMKKSLKEVISRNPFKDRGKWLEISLALPMSVDARRVRERTVLLMEQRRKANSSSLKKSGVDEVYGEKEILLDEILDLANDEEEKKKDDKSKAIKEEVLCKDIRKRALDNLTPSISDENLKKMPKKSASVMSFLKEKAELERQSKEDELALRREQFNLEKERFEIEKQERLQKLEMEKQQSKLMFELFSKCLNK</sequence>